<evidence type="ECO:0000313" key="1">
    <source>
        <dbReference type="EMBL" id="OLL25243.1"/>
    </source>
</evidence>
<gene>
    <name evidence="1" type="ORF">NEOLI_000819</name>
</gene>
<evidence type="ECO:0000313" key="2">
    <source>
        <dbReference type="Proteomes" id="UP000186594"/>
    </source>
</evidence>
<sequence length="79" mass="9244">MTRAKWNITQEQNMLKALLDEAKAGKMPEELIPRQGNLVIILLFNLLFKIGYRTNTPQYNRKRLRPGRETANMIFKALI</sequence>
<accession>A0A1U7LRN4</accession>
<keyword evidence="2" id="KW-1185">Reference proteome</keyword>
<comment type="caution">
    <text evidence="1">The sequence shown here is derived from an EMBL/GenBank/DDBJ whole genome shotgun (WGS) entry which is preliminary data.</text>
</comment>
<proteinExistence type="predicted"/>
<organism evidence="1 2">
    <name type="scientific">Neolecta irregularis (strain DAH-3)</name>
    <dbReference type="NCBI Taxonomy" id="1198029"/>
    <lineage>
        <taxon>Eukaryota</taxon>
        <taxon>Fungi</taxon>
        <taxon>Dikarya</taxon>
        <taxon>Ascomycota</taxon>
        <taxon>Taphrinomycotina</taxon>
        <taxon>Neolectales</taxon>
        <taxon>Neolectaceae</taxon>
        <taxon>Neolecta</taxon>
    </lineage>
</organism>
<reference evidence="1 2" key="1">
    <citation type="submission" date="2016-04" db="EMBL/GenBank/DDBJ databases">
        <title>Evolutionary innovation and constraint leading to complex multicellularity in the Ascomycota.</title>
        <authorList>
            <person name="Cisse O."/>
            <person name="Nguyen A."/>
            <person name="Hewitt D.A."/>
            <person name="Jedd G."/>
            <person name="Stajich J.E."/>
        </authorList>
    </citation>
    <scope>NUCLEOTIDE SEQUENCE [LARGE SCALE GENOMIC DNA]</scope>
    <source>
        <strain evidence="1 2">DAH-3</strain>
    </source>
</reference>
<protein>
    <submittedName>
        <fullName evidence="1">Uncharacterized protein</fullName>
    </submittedName>
</protein>
<dbReference type="Proteomes" id="UP000186594">
    <property type="component" value="Unassembled WGS sequence"/>
</dbReference>
<name>A0A1U7LRN4_NEOID</name>
<dbReference type="AlphaFoldDB" id="A0A1U7LRN4"/>
<dbReference type="EMBL" id="LXFE01000464">
    <property type="protein sequence ID" value="OLL25243.1"/>
    <property type="molecule type" value="Genomic_DNA"/>
</dbReference>